<evidence type="ECO:0000313" key="3">
    <source>
        <dbReference type="Proteomes" id="UP000002630"/>
    </source>
</evidence>
<reference evidence="2 3" key="1">
    <citation type="journal article" date="2010" name="Nature">
        <title>The Ectocarpus genome and the independent evolution of multicellularity in brown algae.</title>
        <authorList>
            <person name="Cock J.M."/>
            <person name="Sterck L."/>
            <person name="Rouze P."/>
            <person name="Scornet D."/>
            <person name="Allen A.E."/>
            <person name="Amoutzias G."/>
            <person name="Anthouard V."/>
            <person name="Artiguenave F."/>
            <person name="Aury J.M."/>
            <person name="Badger J.H."/>
            <person name="Beszteri B."/>
            <person name="Billiau K."/>
            <person name="Bonnet E."/>
            <person name="Bothwell J.H."/>
            <person name="Bowler C."/>
            <person name="Boyen C."/>
            <person name="Brownlee C."/>
            <person name="Carrano C.J."/>
            <person name="Charrier B."/>
            <person name="Cho G.Y."/>
            <person name="Coelho S.M."/>
            <person name="Collen J."/>
            <person name="Corre E."/>
            <person name="Da Silva C."/>
            <person name="Delage L."/>
            <person name="Delaroque N."/>
            <person name="Dittami S.M."/>
            <person name="Doulbeau S."/>
            <person name="Elias M."/>
            <person name="Farnham G."/>
            <person name="Gachon C.M."/>
            <person name="Gschloessl B."/>
            <person name="Heesch S."/>
            <person name="Jabbari K."/>
            <person name="Jubin C."/>
            <person name="Kawai H."/>
            <person name="Kimura K."/>
            <person name="Kloareg B."/>
            <person name="Kupper F.C."/>
            <person name="Lang D."/>
            <person name="Le Bail A."/>
            <person name="Leblanc C."/>
            <person name="Lerouge P."/>
            <person name="Lohr M."/>
            <person name="Lopez P.J."/>
            <person name="Martens C."/>
            <person name="Maumus F."/>
            <person name="Michel G."/>
            <person name="Miranda-Saavedra D."/>
            <person name="Morales J."/>
            <person name="Moreau H."/>
            <person name="Motomura T."/>
            <person name="Nagasato C."/>
            <person name="Napoli C.A."/>
            <person name="Nelson D.R."/>
            <person name="Nyvall-Collen P."/>
            <person name="Peters A.F."/>
            <person name="Pommier C."/>
            <person name="Potin P."/>
            <person name="Poulain J."/>
            <person name="Quesneville H."/>
            <person name="Read B."/>
            <person name="Rensing S.A."/>
            <person name="Ritter A."/>
            <person name="Rousvoal S."/>
            <person name="Samanta M."/>
            <person name="Samson G."/>
            <person name="Schroeder D.C."/>
            <person name="Segurens B."/>
            <person name="Strittmatter M."/>
            <person name="Tonon T."/>
            <person name="Tregear J.W."/>
            <person name="Valentin K."/>
            <person name="von Dassow P."/>
            <person name="Yamagishi T."/>
            <person name="Van de Peer Y."/>
            <person name="Wincker P."/>
        </authorList>
    </citation>
    <scope>NUCLEOTIDE SEQUENCE [LARGE SCALE GENOMIC DNA]</scope>
    <source>
        <strain evidence="3">Ec32 / CCAP1310/4</strain>
    </source>
</reference>
<organism evidence="2 3">
    <name type="scientific">Ectocarpus siliculosus</name>
    <name type="common">Brown alga</name>
    <name type="synonym">Conferva siliculosa</name>
    <dbReference type="NCBI Taxonomy" id="2880"/>
    <lineage>
        <taxon>Eukaryota</taxon>
        <taxon>Sar</taxon>
        <taxon>Stramenopiles</taxon>
        <taxon>Ochrophyta</taxon>
        <taxon>PX clade</taxon>
        <taxon>Phaeophyceae</taxon>
        <taxon>Ectocarpales</taxon>
        <taxon>Ectocarpaceae</taxon>
        <taxon>Ectocarpus</taxon>
    </lineage>
</organism>
<dbReference type="Proteomes" id="UP000002630">
    <property type="component" value="Linkage Group LG16"/>
</dbReference>
<dbReference type="AlphaFoldDB" id="D8LP64"/>
<keyword evidence="1" id="KW-1133">Transmembrane helix</keyword>
<gene>
    <name evidence="2" type="ORF">Esi_0052_0086</name>
</gene>
<keyword evidence="3" id="KW-1185">Reference proteome</keyword>
<feature type="transmembrane region" description="Helical" evidence="1">
    <location>
        <begin position="29"/>
        <end position="48"/>
    </location>
</feature>
<dbReference type="EMBL" id="FN648730">
    <property type="protein sequence ID" value="CBN80335.1"/>
    <property type="molecule type" value="Genomic_DNA"/>
</dbReference>
<keyword evidence="1" id="KW-0812">Transmembrane</keyword>
<keyword evidence="1" id="KW-0472">Membrane</keyword>
<dbReference type="InParanoid" id="D8LP64"/>
<feature type="transmembrane region" description="Helical" evidence="1">
    <location>
        <begin position="54"/>
        <end position="74"/>
    </location>
</feature>
<dbReference type="EMBL" id="FN649741">
    <property type="protein sequence ID" value="CBN80335.1"/>
    <property type="molecule type" value="Genomic_DNA"/>
</dbReference>
<sequence>MTLLRSLASTVSFVGETTINTLSFIRETVFSILTFVVQTVTSTVLFILSQLVSVWRLVVVIITATLGETCYLATNGIDRVFDFFSDYMLSLQAFRSGLPGLAKVLKAQVDDVKTGVNVTNINLRKP</sequence>
<evidence type="ECO:0000256" key="1">
    <source>
        <dbReference type="SAM" id="Phobius"/>
    </source>
</evidence>
<evidence type="ECO:0000313" key="2">
    <source>
        <dbReference type="EMBL" id="CBN80335.1"/>
    </source>
</evidence>
<protein>
    <submittedName>
        <fullName evidence="2">EsV-1-27</fullName>
    </submittedName>
</protein>
<accession>D8LP64</accession>
<proteinExistence type="predicted"/>
<name>D8LP64_ECTSI</name>